<feature type="domain" description="D-alanyl-D-alanine carboxypeptidase-like core" evidence="1">
    <location>
        <begin position="303"/>
        <end position="413"/>
    </location>
</feature>
<evidence type="ECO:0000313" key="3">
    <source>
        <dbReference type="Proteomes" id="UP000293764"/>
    </source>
</evidence>
<dbReference type="Pfam" id="PF02557">
    <property type="entry name" value="VanY"/>
    <property type="match status" value="1"/>
</dbReference>
<gene>
    <name evidence="2" type="ORF">EUA98_08025</name>
</gene>
<dbReference type="SUPFAM" id="SSF55166">
    <property type="entry name" value="Hedgehog/DD-peptidase"/>
    <property type="match status" value="1"/>
</dbReference>
<dbReference type="AlphaFoldDB" id="A0A4Q5N061"/>
<sequence>MECTQTTTTRRELRLAEKRVRRRRFRPRRPNSATAMMLSVGLTAALLGAGASQAYSDHQVRSAQDAVADAVAHERANRVRSDRADGARLEGVAIAFATVRRSEAVVLARAAVAQATSTRASSAPDVTPETLTPLDEAMVNLAALIEAAPPAPVPTPLAALDAAATAVPAAASAVSNDLAPSKAADGEAASAGATDADAGATAVSLAAVDLGVSAQLLLAAQRVNELSVQVEAVADANLAAAAQAAAEAAAAAAAAEAARVAEAAAQAAAAELTRKVAAVEDAPNGAVSTELLCGVAFDSAVLLRCDAAQALDQLAVAYRDDFGRYPSLVSSYRSLADQVSVRRARGGLAALPGSSNHGRGLAIDLADFGSLGQFSTPGYRWMKEHAREFGWHHPAIMEPGGGGPQEPWHWEFETD</sequence>
<dbReference type="InterPro" id="IPR009045">
    <property type="entry name" value="Zn_M74/Hedgehog-like"/>
</dbReference>
<evidence type="ECO:0000313" key="2">
    <source>
        <dbReference type="EMBL" id="RYV51522.1"/>
    </source>
</evidence>
<proteinExistence type="predicted"/>
<accession>A0A4Q5N061</accession>
<protein>
    <recommendedName>
        <fullName evidence="1">D-alanyl-D-alanine carboxypeptidase-like core domain-containing protein</fullName>
    </recommendedName>
</protein>
<reference evidence="2 3" key="1">
    <citation type="submission" date="2019-01" db="EMBL/GenBank/DDBJ databases">
        <title>Novel species of Cellulomonas.</title>
        <authorList>
            <person name="Liu Q."/>
            <person name="Xin Y.-H."/>
        </authorList>
    </citation>
    <scope>NUCLEOTIDE SEQUENCE [LARGE SCALE GENOMIC DNA]</scope>
    <source>
        <strain evidence="2 3">HLT2-17</strain>
    </source>
</reference>
<name>A0A4Q5N061_9MICO</name>
<dbReference type="GO" id="GO:0006508">
    <property type="term" value="P:proteolysis"/>
    <property type="evidence" value="ECO:0007669"/>
    <property type="project" value="InterPro"/>
</dbReference>
<evidence type="ECO:0000259" key="1">
    <source>
        <dbReference type="Pfam" id="PF02557"/>
    </source>
</evidence>
<dbReference type="RefSeq" id="WP_130102157.1">
    <property type="nucleotide sequence ID" value="NZ_SDWW01000015.1"/>
</dbReference>
<dbReference type="OrthoDB" id="9792074at2"/>
<keyword evidence="3" id="KW-1185">Reference proteome</keyword>
<dbReference type="InterPro" id="IPR052179">
    <property type="entry name" value="DD-CPase-like"/>
</dbReference>
<dbReference type="PANTHER" id="PTHR34385:SF1">
    <property type="entry name" value="PEPTIDOGLYCAN L-ALANYL-D-GLUTAMATE ENDOPEPTIDASE CWLK"/>
    <property type="match status" value="1"/>
</dbReference>
<dbReference type="Gene3D" id="3.30.1380.10">
    <property type="match status" value="1"/>
</dbReference>
<dbReference type="GO" id="GO:0008233">
    <property type="term" value="F:peptidase activity"/>
    <property type="evidence" value="ECO:0007669"/>
    <property type="project" value="InterPro"/>
</dbReference>
<dbReference type="CDD" id="cd14814">
    <property type="entry name" value="Peptidase_M15"/>
    <property type="match status" value="1"/>
</dbReference>
<dbReference type="EMBL" id="SDWW01000015">
    <property type="protein sequence ID" value="RYV51522.1"/>
    <property type="molecule type" value="Genomic_DNA"/>
</dbReference>
<dbReference type="Proteomes" id="UP000293764">
    <property type="component" value="Unassembled WGS sequence"/>
</dbReference>
<dbReference type="InterPro" id="IPR003709">
    <property type="entry name" value="VanY-like_core_dom"/>
</dbReference>
<organism evidence="2 3">
    <name type="scientific">Pengzhenrongella frigida</name>
    <dbReference type="NCBI Taxonomy" id="1259133"/>
    <lineage>
        <taxon>Bacteria</taxon>
        <taxon>Bacillati</taxon>
        <taxon>Actinomycetota</taxon>
        <taxon>Actinomycetes</taxon>
        <taxon>Micrococcales</taxon>
        <taxon>Pengzhenrongella</taxon>
    </lineage>
</organism>
<dbReference type="PANTHER" id="PTHR34385">
    <property type="entry name" value="D-ALANYL-D-ALANINE CARBOXYPEPTIDASE"/>
    <property type="match status" value="1"/>
</dbReference>
<comment type="caution">
    <text evidence="2">The sequence shown here is derived from an EMBL/GenBank/DDBJ whole genome shotgun (WGS) entry which is preliminary data.</text>
</comment>